<evidence type="ECO:0000259" key="3">
    <source>
        <dbReference type="Pfam" id="PF07593"/>
    </source>
</evidence>
<proteinExistence type="predicted"/>
<evidence type="ECO:0000313" key="5">
    <source>
        <dbReference type="EMBL" id="MDT7831839.1"/>
    </source>
</evidence>
<dbReference type="PANTHER" id="PTHR16026:SF0">
    <property type="entry name" value="CARTILAGE ACIDIC PROTEIN 1"/>
    <property type="match status" value="1"/>
</dbReference>
<dbReference type="InterPro" id="IPR028994">
    <property type="entry name" value="Integrin_alpha_N"/>
</dbReference>
<evidence type="ECO:0000259" key="4">
    <source>
        <dbReference type="Pfam" id="PF18962"/>
    </source>
</evidence>
<feature type="signal peptide" evidence="2">
    <location>
        <begin position="1"/>
        <end position="18"/>
    </location>
</feature>
<organism evidence="5 6">
    <name type="scientific">Asprobacillus argus</name>
    <dbReference type="NCBI Taxonomy" id="3076534"/>
    <lineage>
        <taxon>Bacteria</taxon>
        <taxon>Pseudomonadati</taxon>
        <taxon>Bacteroidota</taxon>
        <taxon>Flavobacteriia</taxon>
        <taxon>Flavobacteriales</taxon>
        <taxon>Flavobacteriaceae</taxon>
        <taxon>Asprobacillus</taxon>
    </lineage>
</organism>
<accession>A0ABU3LDQ5</accession>
<dbReference type="Gene3D" id="2.130.10.130">
    <property type="entry name" value="Integrin alpha, N-terminal"/>
    <property type="match status" value="2"/>
</dbReference>
<reference evidence="5 6" key="1">
    <citation type="submission" date="2023-09" db="EMBL/GenBank/DDBJ databases">
        <title>Novel taxa isolated from Blanes Bay.</title>
        <authorList>
            <person name="Rey-Velasco X."/>
            <person name="Lucena T."/>
        </authorList>
    </citation>
    <scope>NUCLEOTIDE SEQUENCE [LARGE SCALE GENOMIC DNA]</scope>
    <source>
        <strain evidence="5 6">S356</strain>
    </source>
</reference>
<comment type="caution">
    <text evidence="5">The sequence shown here is derived from an EMBL/GenBank/DDBJ whole genome shotgun (WGS) entry which is preliminary data.</text>
</comment>
<keyword evidence="6" id="KW-1185">Reference proteome</keyword>
<evidence type="ECO:0000256" key="2">
    <source>
        <dbReference type="SAM" id="SignalP"/>
    </source>
</evidence>
<dbReference type="RefSeq" id="WP_349241094.1">
    <property type="nucleotide sequence ID" value="NZ_JAVTTO010000002.1"/>
</dbReference>
<evidence type="ECO:0000256" key="1">
    <source>
        <dbReference type="ARBA" id="ARBA00022729"/>
    </source>
</evidence>
<evidence type="ECO:0000313" key="6">
    <source>
        <dbReference type="Proteomes" id="UP001257277"/>
    </source>
</evidence>
<keyword evidence="1 2" id="KW-0732">Signal</keyword>
<dbReference type="EMBL" id="JAVTTO010000002">
    <property type="protein sequence ID" value="MDT7831839.1"/>
    <property type="molecule type" value="Genomic_DNA"/>
</dbReference>
<dbReference type="Pfam" id="PF07593">
    <property type="entry name" value="UnbV_ASPIC"/>
    <property type="match status" value="1"/>
</dbReference>
<dbReference type="Pfam" id="PF13517">
    <property type="entry name" value="FG-GAP_3"/>
    <property type="match status" value="2"/>
</dbReference>
<dbReference type="InterPro" id="IPR011519">
    <property type="entry name" value="UnbV_ASPIC"/>
</dbReference>
<dbReference type="SUPFAM" id="SSF69318">
    <property type="entry name" value="Integrin alpha N-terminal domain"/>
    <property type="match status" value="1"/>
</dbReference>
<feature type="domain" description="Secretion system C-terminal sorting" evidence="4">
    <location>
        <begin position="501"/>
        <end position="572"/>
    </location>
</feature>
<dbReference type="NCBIfam" id="TIGR04183">
    <property type="entry name" value="Por_Secre_tail"/>
    <property type="match status" value="1"/>
</dbReference>
<sequence>MKRALFVLALTMSTISWAQLSFLDQASTIGVGYSFGINSFHGGGVSFVDFDQDGKDDLTFATESTEKIHFFRNDGVVFTKISLPGIDQSTESKQLLWVDYDNDGDLDFFVTSTNGPNKLYQNDGSLSFTDVTSSSGLFTEDLNTFGACFGDIDKDGDLDLFITNRGITVEQRNYLYRNDNGTFVDITVAAGINISPEQSFCAAFFDYDNDGDQDIYVANDKFTNQNRFYKNNNDGTFDDVSTASGTDISIDAMSTTIGDYNNDGWFDMYITNTPNGNVLFKNNGDGTFTDVATSSGTIFSSTAWGAVFLDADLDSSLDLYVSGSMDGSNMSFLSSAFYHNNGSNVFSIPTGIGFDSEGNSSYSNAIGDFNNDGAPDIAVMNENANYYVWENQSVHNNNWIKIKLEGITGNKDGVGNRIEITANGKTQYRYTLCGEGYLGQNSMSEFVGVGTATIIDEIKIIWNHSGQTETITNIPVNQGITIQEGNGVLRTSEEHKVDFNVYPNPSSTGVFNIRMNESAIIKQLRVYDVSGRLLLSEDKVTEMNTIDLNRLRSGVYFAKITVGTASSTIKLIRN</sequence>
<feature type="chain" id="PRO_5045607604" evidence="2">
    <location>
        <begin position="19"/>
        <end position="574"/>
    </location>
</feature>
<dbReference type="Proteomes" id="UP001257277">
    <property type="component" value="Unassembled WGS sequence"/>
</dbReference>
<feature type="domain" description="ASPIC/UnbV" evidence="3">
    <location>
        <begin position="413"/>
        <end position="480"/>
    </location>
</feature>
<dbReference type="InterPro" id="IPR027039">
    <property type="entry name" value="Crtac1"/>
</dbReference>
<dbReference type="PANTHER" id="PTHR16026">
    <property type="entry name" value="CARTILAGE ACIDIC PROTEIN 1"/>
    <property type="match status" value="1"/>
</dbReference>
<protein>
    <submittedName>
        <fullName evidence="5">FG-GAP-like repeat-containing protein</fullName>
    </submittedName>
</protein>
<dbReference type="Pfam" id="PF18962">
    <property type="entry name" value="Por_Secre_tail"/>
    <property type="match status" value="1"/>
</dbReference>
<dbReference type="InterPro" id="IPR026444">
    <property type="entry name" value="Secre_tail"/>
</dbReference>
<dbReference type="InterPro" id="IPR013517">
    <property type="entry name" value="FG-GAP"/>
</dbReference>
<gene>
    <name evidence="5" type="ORF">RQM59_05570</name>
</gene>
<name>A0ABU3LDQ5_9FLAO</name>